<organism evidence="3 4">
    <name type="scientific">Brevibacillus centrosporus</name>
    <dbReference type="NCBI Taxonomy" id="54910"/>
    <lineage>
        <taxon>Bacteria</taxon>
        <taxon>Bacillati</taxon>
        <taxon>Bacillota</taxon>
        <taxon>Bacilli</taxon>
        <taxon>Bacillales</taxon>
        <taxon>Paenibacillaceae</taxon>
        <taxon>Brevibacillus</taxon>
    </lineage>
</organism>
<dbReference type="GO" id="GO:0003700">
    <property type="term" value="F:DNA-binding transcription factor activity"/>
    <property type="evidence" value="ECO:0007669"/>
    <property type="project" value="InterPro"/>
</dbReference>
<dbReference type="InterPro" id="IPR039422">
    <property type="entry name" value="MarR/SlyA-like"/>
</dbReference>
<dbReference type="SUPFAM" id="SSF46785">
    <property type="entry name" value="Winged helix' DNA-binding domain"/>
    <property type="match status" value="1"/>
</dbReference>
<dbReference type="PANTHER" id="PTHR33164">
    <property type="entry name" value="TRANSCRIPTIONAL REGULATOR, MARR FAMILY"/>
    <property type="match status" value="1"/>
</dbReference>
<dbReference type="SMART" id="SM00347">
    <property type="entry name" value="HTH_MARR"/>
    <property type="match status" value="1"/>
</dbReference>
<dbReference type="InterPro" id="IPR000835">
    <property type="entry name" value="HTH_MarR-typ"/>
</dbReference>
<dbReference type="RefSeq" id="WP_092266060.1">
    <property type="nucleotide sequence ID" value="NZ_BJOE01000019.1"/>
</dbReference>
<proteinExistence type="predicted"/>
<evidence type="ECO:0000313" key="4">
    <source>
        <dbReference type="Proteomes" id="UP000198915"/>
    </source>
</evidence>
<gene>
    <name evidence="3" type="ORF">SAMN05518846_101165</name>
</gene>
<protein>
    <submittedName>
        <fullName evidence="3">DNA-binding transcriptional regulator, MarR family</fullName>
    </submittedName>
</protein>
<feature type="domain" description="HTH marR-type" evidence="2">
    <location>
        <begin position="15"/>
        <end position="148"/>
    </location>
</feature>
<evidence type="ECO:0000313" key="3">
    <source>
        <dbReference type="EMBL" id="SFI78894.1"/>
    </source>
</evidence>
<dbReference type="Gene3D" id="1.10.10.10">
    <property type="entry name" value="Winged helix-like DNA-binding domain superfamily/Winged helix DNA-binding domain"/>
    <property type="match status" value="1"/>
</dbReference>
<dbReference type="PROSITE" id="PS50995">
    <property type="entry name" value="HTH_MARR_2"/>
    <property type="match status" value="1"/>
</dbReference>
<evidence type="ECO:0000256" key="1">
    <source>
        <dbReference type="ARBA" id="ARBA00023125"/>
    </source>
</evidence>
<dbReference type="AlphaFoldDB" id="A0A1I3L2I8"/>
<dbReference type="GO" id="GO:0003677">
    <property type="term" value="F:DNA binding"/>
    <property type="evidence" value="ECO:0007669"/>
    <property type="project" value="UniProtKB-KW"/>
</dbReference>
<dbReference type="InterPro" id="IPR036390">
    <property type="entry name" value="WH_DNA-bd_sf"/>
</dbReference>
<keyword evidence="1 3" id="KW-0238">DNA-binding</keyword>
<dbReference type="Proteomes" id="UP000198915">
    <property type="component" value="Unassembled WGS sequence"/>
</dbReference>
<dbReference type="GO" id="GO:0006950">
    <property type="term" value="P:response to stress"/>
    <property type="evidence" value="ECO:0007669"/>
    <property type="project" value="TreeGrafter"/>
</dbReference>
<accession>A0A1I3L2I8</accession>
<dbReference type="Pfam" id="PF12802">
    <property type="entry name" value="MarR_2"/>
    <property type="match status" value="1"/>
</dbReference>
<dbReference type="InterPro" id="IPR036388">
    <property type="entry name" value="WH-like_DNA-bd_sf"/>
</dbReference>
<name>A0A1I3L2I8_9BACL</name>
<dbReference type="STRING" id="1884381.SAMN05518846_101165"/>
<evidence type="ECO:0000259" key="2">
    <source>
        <dbReference type="PROSITE" id="PS50995"/>
    </source>
</evidence>
<dbReference type="PRINTS" id="PR00598">
    <property type="entry name" value="HTHMARR"/>
</dbReference>
<reference evidence="4" key="1">
    <citation type="submission" date="2016-10" db="EMBL/GenBank/DDBJ databases">
        <authorList>
            <person name="Varghese N."/>
            <person name="Submissions S."/>
        </authorList>
    </citation>
    <scope>NUCLEOTIDE SEQUENCE [LARGE SCALE GENOMIC DNA]</scope>
    <source>
        <strain evidence="4">OK042</strain>
    </source>
</reference>
<dbReference type="EMBL" id="FORT01000001">
    <property type="protein sequence ID" value="SFI78894.1"/>
    <property type="molecule type" value="Genomic_DNA"/>
</dbReference>
<sequence length="149" mass="16933">MKEDLQKYVQDLPMPSTVFFALVETTAKLVDHSEKYWQSQGMTGARIRILVEIMKEGGSILPSMLAERIGVSKANISLLLGPLESEQWIRREPHAVDGRKTVIIITAAGQKVLLKHLPGNRQRIEDSMRALDETEQRQLLFLLNKLRRG</sequence>
<keyword evidence="4" id="KW-1185">Reference proteome</keyword>
<dbReference type="PANTHER" id="PTHR33164:SF43">
    <property type="entry name" value="HTH-TYPE TRANSCRIPTIONAL REPRESSOR YETL"/>
    <property type="match status" value="1"/>
</dbReference>